<evidence type="ECO:0000256" key="11">
    <source>
        <dbReference type="ARBA" id="ARBA00022741"/>
    </source>
</evidence>
<evidence type="ECO:0000256" key="4">
    <source>
        <dbReference type="ARBA" id="ARBA00006485"/>
    </source>
</evidence>
<sequence>MEDYKILGRIGEGAHGLVLKAKHNSTSEVVAVKKLPIRKLEDGIPVNLLREIKALQFLDNEHVVRLLDAFPQGLAFVLVFEYLPYDLGKLIRESNIALRVDHVKAYAEMLLKGVAYCHGLGLLHRDIKPANLLIARDGKLKIADLGLCRLARDHEDNSRPMSHQVATRWYRAPELLYGSKQYDHGVDLWAVGCVFGELLNRSPLFPGENDIDQLRLVLYTLGTPSEKNWPGLTALPDYNKISFPPAKGIDFEDICPDAEEEAIDLLKKFLSYDSTSRIRATGALQHDYFKHDPLPCGVDKLPQFGEDSDRGTGSMYQLMTENSVGPEVLSKDDIFNALPHLRRYNMQT</sequence>
<dbReference type="InterPro" id="IPR048002">
    <property type="entry name" value="CDK20-like_STKc"/>
</dbReference>
<evidence type="ECO:0000256" key="5">
    <source>
        <dbReference type="ARBA" id="ARBA00012425"/>
    </source>
</evidence>
<comment type="similarity">
    <text evidence="4">Belongs to the protein kinase superfamily. CMGC Ser/Thr protein kinase family. CDC2/CDKX subfamily.</text>
</comment>
<keyword evidence="9" id="KW-0132">Cell division</keyword>
<evidence type="ECO:0000256" key="17">
    <source>
        <dbReference type="ARBA" id="ARBA00023306"/>
    </source>
</evidence>
<evidence type="ECO:0000313" key="27">
    <source>
        <dbReference type="Proteomes" id="UP000678499"/>
    </source>
</evidence>
<evidence type="ECO:0000256" key="10">
    <source>
        <dbReference type="ARBA" id="ARBA00022679"/>
    </source>
</evidence>
<dbReference type="Gene3D" id="1.10.510.10">
    <property type="entry name" value="Transferase(Phosphotransferase) domain 1"/>
    <property type="match status" value="1"/>
</dbReference>
<evidence type="ECO:0000256" key="7">
    <source>
        <dbReference type="ARBA" id="ARBA00022490"/>
    </source>
</evidence>
<keyword evidence="7" id="KW-0963">Cytoplasm</keyword>
<evidence type="ECO:0000259" key="25">
    <source>
        <dbReference type="PROSITE" id="PS50011"/>
    </source>
</evidence>
<dbReference type="AlphaFoldDB" id="A0A7R9BSY2"/>
<evidence type="ECO:0000256" key="2">
    <source>
        <dbReference type="ARBA" id="ARBA00004138"/>
    </source>
</evidence>
<evidence type="ECO:0000256" key="19">
    <source>
        <dbReference type="ARBA" id="ARBA00035720"/>
    </source>
</evidence>
<keyword evidence="6" id="KW-0217">Developmental protein</keyword>
<organism evidence="26">
    <name type="scientific">Notodromas monacha</name>
    <dbReference type="NCBI Taxonomy" id="399045"/>
    <lineage>
        <taxon>Eukaryota</taxon>
        <taxon>Metazoa</taxon>
        <taxon>Ecdysozoa</taxon>
        <taxon>Arthropoda</taxon>
        <taxon>Crustacea</taxon>
        <taxon>Oligostraca</taxon>
        <taxon>Ostracoda</taxon>
        <taxon>Podocopa</taxon>
        <taxon>Podocopida</taxon>
        <taxon>Cypridocopina</taxon>
        <taxon>Cypridoidea</taxon>
        <taxon>Cyprididae</taxon>
        <taxon>Notodromas</taxon>
    </lineage>
</organism>
<evidence type="ECO:0000313" key="26">
    <source>
        <dbReference type="EMBL" id="CAD7279624.1"/>
    </source>
</evidence>
<dbReference type="GO" id="GO:0005737">
    <property type="term" value="C:cytoplasm"/>
    <property type="evidence" value="ECO:0007669"/>
    <property type="project" value="UniProtKB-SubCell"/>
</dbReference>
<evidence type="ECO:0000256" key="15">
    <source>
        <dbReference type="ARBA" id="ARBA00023242"/>
    </source>
</evidence>
<keyword evidence="17" id="KW-0131">Cell cycle</keyword>
<feature type="binding site" evidence="23">
    <location>
        <position position="34"/>
    </location>
    <ligand>
        <name>ATP</name>
        <dbReference type="ChEBI" id="CHEBI:30616"/>
    </ligand>
</feature>
<accession>A0A7R9BSY2</accession>
<dbReference type="PANTHER" id="PTHR24056">
    <property type="entry name" value="CELL DIVISION PROTEIN KINASE"/>
    <property type="match status" value="1"/>
</dbReference>
<dbReference type="Pfam" id="PF00069">
    <property type="entry name" value="Pkinase"/>
    <property type="match status" value="1"/>
</dbReference>
<dbReference type="PROSITE" id="PS00107">
    <property type="entry name" value="PROTEIN_KINASE_ATP"/>
    <property type="match status" value="1"/>
</dbReference>
<evidence type="ECO:0000256" key="13">
    <source>
        <dbReference type="ARBA" id="ARBA00022840"/>
    </source>
</evidence>
<evidence type="ECO:0000256" key="12">
    <source>
        <dbReference type="ARBA" id="ARBA00022777"/>
    </source>
</evidence>
<feature type="domain" description="Protein kinase" evidence="25">
    <location>
        <begin position="4"/>
        <end position="289"/>
    </location>
</feature>
<dbReference type="GO" id="GO:0051301">
    <property type="term" value="P:cell division"/>
    <property type="evidence" value="ECO:0007669"/>
    <property type="project" value="UniProtKB-KW"/>
</dbReference>
<keyword evidence="12" id="KW-0418">Kinase</keyword>
<evidence type="ECO:0000256" key="20">
    <source>
        <dbReference type="ARBA" id="ARBA00035723"/>
    </source>
</evidence>
<comment type="catalytic activity">
    <reaction evidence="22">
        <text>L-seryl-[protein] + ATP = O-phospho-L-seryl-[protein] + ADP + H(+)</text>
        <dbReference type="Rhea" id="RHEA:17989"/>
        <dbReference type="Rhea" id="RHEA-COMP:9863"/>
        <dbReference type="Rhea" id="RHEA-COMP:11604"/>
        <dbReference type="ChEBI" id="CHEBI:15378"/>
        <dbReference type="ChEBI" id="CHEBI:29999"/>
        <dbReference type="ChEBI" id="CHEBI:30616"/>
        <dbReference type="ChEBI" id="CHEBI:83421"/>
        <dbReference type="ChEBI" id="CHEBI:456216"/>
        <dbReference type="EC" id="2.7.11.22"/>
    </reaction>
</comment>
<evidence type="ECO:0000256" key="16">
    <source>
        <dbReference type="ARBA" id="ARBA00023273"/>
    </source>
</evidence>
<evidence type="ECO:0000256" key="24">
    <source>
        <dbReference type="RuleBase" id="RU000304"/>
    </source>
</evidence>
<name>A0A7R9BSY2_9CRUS</name>
<proteinExistence type="inferred from homology"/>
<dbReference type="InterPro" id="IPR000719">
    <property type="entry name" value="Prot_kinase_dom"/>
</dbReference>
<dbReference type="OrthoDB" id="63265at2759"/>
<comment type="subcellular location">
    <subcellularLocation>
        <location evidence="2">Cell projection</location>
        <location evidence="2">Cilium</location>
    </subcellularLocation>
    <subcellularLocation>
        <location evidence="3">Cytoplasm</location>
    </subcellularLocation>
    <subcellularLocation>
        <location evidence="1">Nucleus</location>
    </subcellularLocation>
</comment>
<dbReference type="Proteomes" id="UP000678499">
    <property type="component" value="Unassembled WGS sequence"/>
</dbReference>
<dbReference type="PANTHER" id="PTHR24056:SF171">
    <property type="entry name" value="CYCLIN-DEPENDENT KINASE 20"/>
    <property type="match status" value="1"/>
</dbReference>
<dbReference type="PROSITE" id="PS00108">
    <property type="entry name" value="PROTEIN_KINASE_ST"/>
    <property type="match status" value="1"/>
</dbReference>
<dbReference type="FunFam" id="1.10.510.10:FF:000624">
    <property type="entry name" value="Mitogen-activated protein kinase"/>
    <property type="match status" value="1"/>
</dbReference>
<dbReference type="SMART" id="SM00220">
    <property type="entry name" value="S_TKc"/>
    <property type="match status" value="1"/>
</dbReference>
<evidence type="ECO:0000256" key="14">
    <source>
        <dbReference type="ARBA" id="ARBA00023069"/>
    </source>
</evidence>
<dbReference type="InterPro" id="IPR050108">
    <property type="entry name" value="CDK"/>
</dbReference>
<dbReference type="CDD" id="cd07832">
    <property type="entry name" value="STKc_CCRK"/>
    <property type="match status" value="1"/>
</dbReference>
<dbReference type="GO" id="GO:0004693">
    <property type="term" value="F:cyclin-dependent protein serine/threonine kinase activity"/>
    <property type="evidence" value="ECO:0007669"/>
    <property type="project" value="UniProtKB-EC"/>
</dbReference>
<dbReference type="PROSITE" id="PS50011">
    <property type="entry name" value="PROTEIN_KINASE_DOM"/>
    <property type="match status" value="1"/>
</dbReference>
<keyword evidence="14" id="KW-0969">Cilium</keyword>
<keyword evidence="15" id="KW-0539">Nucleus</keyword>
<gene>
    <name evidence="26" type="ORF">NMOB1V02_LOCUS7293</name>
</gene>
<dbReference type="EMBL" id="CAJPEX010001713">
    <property type="protein sequence ID" value="CAG0919776.1"/>
    <property type="molecule type" value="Genomic_DNA"/>
</dbReference>
<keyword evidence="13 23" id="KW-0067">ATP-binding</keyword>
<evidence type="ECO:0000256" key="1">
    <source>
        <dbReference type="ARBA" id="ARBA00004123"/>
    </source>
</evidence>
<dbReference type="InterPro" id="IPR011009">
    <property type="entry name" value="Kinase-like_dom_sf"/>
</dbReference>
<keyword evidence="11 23" id="KW-0547">Nucleotide-binding</keyword>
<evidence type="ECO:0000256" key="8">
    <source>
        <dbReference type="ARBA" id="ARBA00022527"/>
    </source>
</evidence>
<dbReference type="GO" id="GO:0005524">
    <property type="term" value="F:ATP binding"/>
    <property type="evidence" value="ECO:0007669"/>
    <property type="project" value="UniProtKB-UniRule"/>
</dbReference>
<dbReference type="FunFam" id="3.30.200.20:FF:000579">
    <property type="entry name" value="cyclin-dependent kinase 20"/>
    <property type="match status" value="1"/>
</dbReference>
<dbReference type="EC" id="2.7.11.22" evidence="5"/>
<protein>
    <recommendedName>
        <fullName evidence="18">Cyclin-dependent kinase 20</fullName>
        <ecNumber evidence="5">2.7.11.22</ecNumber>
    </recommendedName>
    <alternativeName>
        <fullName evidence="19">Cell cycle-related kinase</fullName>
    </alternativeName>
    <alternativeName>
        <fullName evidence="20">Cell division protein kinase 20</fullName>
    </alternativeName>
</protein>
<comment type="catalytic activity">
    <reaction evidence="21">
        <text>L-threonyl-[protein] + ATP = O-phospho-L-threonyl-[protein] + ADP + H(+)</text>
        <dbReference type="Rhea" id="RHEA:46608"/>
        <dbReference type="Rhea" id="RHEA-COMP:11060"/>
        <dbReference type="Rhea" id="RHEA-COMP:11605"/>
        <dbReference type="ChEBI" id="CHEBI:15378"/>
        <dbReference type="ChEBI" id="CHEBI:30013"/>
        <dbReference type="ChEBI" id="CHEBI:30616"/>
        <dbReference type="ChEBI" id="CHEBI:61977"/>
        <dbReference type="ChEBI" id="CHEBI:456216"/>
        <dbReference type="EC" id="2.7.11.22"/>
    </reaction>
</comment>
<evidence type="ECO:0000256" key="22">
    <source>
        <dbReference type="ARBA" id="ARBA00048367"/>
    </source>
</evidence>
<dbReference type="GO" id="GO:0005634">
    <property type="term" value="C:nucleus"/>
    <property type="evidence" value="ECO:0007669"/>
    <property type="project" value="UniProtKB-SubCell"/>
</dbReference>
<evidence type="ECO:0000256" key="21">
    <source>
        <dbReference type="ARBA" id="ARBA00047811"/>
    </source>
</evidence>
<dbReference type="InterPro" id="IPR008271">
    <property type="entry name" value="Ser/Thr_kinase_AS"/>
</dbReference>
<evidence type="ECO:0000256" key="3">
    <source>
        <dbReference type="ARBA" id="ARBA00004496"/>
    </source>
</evidence>
<keyword evidence="27" id="KW-1185">Reference proteome</keyword>
<evidence type="ECO:0000256" key="6">
    <source>
        <dbReference type="ARBA" id="ARBA00022473"/>
    </source>
</evidence>
<reference evidence="26" key="1">
    <citation type="submission" date="2020-11" db="EMBL/GenBank/DDBJ databases">
        <authorList>
            <person name="Tran Van P."/>
        </authorList>
    </citation>
    <scope>NUCLEOTIDE SEQUENCE</scope>
</reference>
<keyword evidence="16" id="KW-0966">Cell projection</keyword>
<dbReference type="SUPFAM" id="SSF56112">
    <property type="entry name" value="Protein kinase-like (PK-like)"/>
    <property type="match status" value="1"/>
</dbReference>
<keyword evidence="8 24" id="KW-0723">Serine/threonine-protein kinase</keyword>
<dbReference type="InterPro" id="IPR017441">
    <property type="entry name" value="Protein_kinase_ATP_BS"/>
</dbReference>
<dbReference type="EMBL" id="OA883750">
    <property type="protein sequence ID" value="CAD7279624.1"/>
    <property type="molecule type" value="Genomic_DNA"/>
</dbReference>
<evidence type="ECO:0000256" key="9">
    <source>
        <dbReference type="ARBA" id="ARBA00022618"/>
    </source>
</evidence>
<evidence type="ECO:0000256" key="18">
    <source>
        <dbReference type="ARBA" id="ARBA00035711"/>
    </source>
</evidence>
<keyword evidence="10" id="KW-0808">Transferase</keyword>
<evidence type="ECO:0000256" key="23">
    <source>
        <dbReference type="PROSITE-ProRule" id="PRU10141"/>
    </source>
</evidence>
<dbReference type="GO" id="GO:0005929">
    <property type="term" value="C:cilium"/>
    <property type="evidence" value="ECO:0007669"/>
    <property type="project" value="UniProtKB-SubCell"/>
</dbReference>
<dbReference type="Gene3D" id="3.30.200.20">
    <property type="entry name" value="Phosphorylase Kinase, domain 1"/>
    <property type="match status" value="1"/>
</dbReference>